<keyword evidence="3" id="KW-1185">Reference proteome</keyword>
<gene>
    <name evidence="2" type="ORF">HYN51_10860</name>
</gene>
<evidence type="ECO:0000313" key="2">
    <source>
        <dbReference type="EMBL" id="AWH89013.1"/>
    </source>
</evidence>
<evidence type="ECO:0000313" key="3">
    <source>
        <dbReference type="Proteomes" id="UP000244908"/>
    </source>
</evidence>
<dbReference type="Proteomes" id="UP000244908">
    <property type="component" value="Chromosome"/>
</dbReference>
<organism evidence="2 3">
    <name type="scientific">Limnobaculum parvum</name>
    <dbReference type="NCBI Taxonomy" id="2172103"/>
    <lineage>
        <taxon>Bacteria</taxon>
        <taxon>Pseudomonadati</taxon>
        <taxon>Pseudomonadota</taxon>
        <taxon>Gammaproteobacteria</taxon>
        <taxon>Enterobacterales</taxon>
        <taxon>Budviciaceae</taxon>
        <taxon>Limnobaculum</taxon>
    </lineage>
</organism>
<feature type="transmembrane region" description="Helical" evidence="1">
    <location>
        <begin position="12"/>
        <end position="32"/>
    </location>
</feature>
<keyword evidence="1" id="KW-0472">Membrane</keyword>
<name>A0A2Y9TZ40_9GAMM</name>
<dbReference type="AlphaFoldDB" id="A0A2Y9TZ40"/>
<protein>
    <submittedName>
        <fullName evidence="2">Uncharacterized protein</fullName>
    </submittedName>
</protein>
<keyword evidence="1" id="KW-1133">Transmembrane helix</keyword>
<keyword evidence="1" id="KW-0812">Transmembrane</keyword>
<reference evidence="2 3" key="1">
    <citation type="journal article" date="2019" name="Int. J. Syst. Evol. Microbiol.">
        <title>Limnobaculum parvum gen. nov., sp. nov., isolated from a freshwater lake.</title>
        <authorList>
            <person name="Baek C."/>
            <person name="Shin S.K."/>
            <person name="Yi H."/>
        </authorList>
    </citation>
    <scope>NUCLEOTIDE SEQUENCE [LARGE SCALE GENOMIC DNA]</scope>
    <source>
        <strain evidence="2 3">HYN0051</strain>
    </source>
</reference>
<evidence type="ECO:0000256" key="1">
    <source>
        <dbReference type="SAM" id="Phobius"/>
    </source>
</evidence>
<sequence>MPTLSELSPMNLAFHRWWVLIFSGVFAMVNFIDNNPLDLNELAFQCVSLIHSILTVDSPEVKEGLAFILREKLFVLYGMVE</sequence>
<proteinExistence type="predicted"/>
<dbReference type="EMBL" id="CP029185">
    <property type="protein sequence ID" value="AWH89013.1"/>
    <property type="molecule type" value="Genomic_DNA"/>
</dbReference>
<dbReference type="KEGG" id="lpv:HYN51_10860"/>
<accession>A0A2Y9TZ40</accession>